<name>A0A927FYZ6_9HYPH</name>
<dbReference type="Proteomes" id="UP000654108">
    <property type="component" value="Unassembled WGS sequence"/>
</dbReference>
<evidence type="ECO:0000259" key="4">
    <source>
        <dbReference type="Pfam" id="PF00370"/>
    </source>
</evidence>
<organism evidence="6 7">
    <name type="scientific">Devosia oryzisoli</name>
    <dbReference type="NCBI Taxonomy" id="2774138"/>
    <lineage>
        <taxon>Bacteria</taxon>
        <taxon>Pseudomonadati</taxon>
        <taxon>Pseudomonadota</taxon>
        <taxon>Alphaproteobacteria</taxon>
        <taxon>Hyphomicrobiales</taxon>
        <taxon>Devosiaceae</taxon>
        <taxon>Devosia</taxon>
    </lineage>
</organism>
<dbReference type="GO" id="GO:0005737">
    <property type="term" value="C:cytoplasm"/>
    <property type="evidence" value="ECO:0007669"/>
    <property type="project" value="TreeGrafter"/>
</dbReference>
<reference evidence="6" key="1">
    <citation type="submission" date="2020-09" db="EMBL/GenBank/DDBJ databases">
        <title>Genome seq and assembly of Devosia sp.</title>
        <authorList>
            <person name="Chhetri G."/>
        </authorList>
    </citation>
    <scope>NUCLEOTIDE SEQUENCE</scope>
    <source>
        <strain evidence="6">PTR5</strain>
    </source>
</reference>
<dbReference type="GO" id="GO:0019150">
    <property type="term" value="F:D-ribulokinase activity"/>
    <property type="evidence" value="ECO:0007669"/>
    <property type="project" value="TreeGrafter"/>
</dbReference>
<keyword evidence="2" id="KW-0808">Transferase</keyword>
<dbReference type="InterPro" id="IPR018484">
    <property type="entry name" value="FGGY_N"/>
</dbReference>
<evidence type="ECO:0000313" key="7">
    <source>
        <dbReference type="Proteomes" id="UP000654108"/>
    </source>
</evidence>
<dbReference type="InterPro" id="IPR006003">
    <property type="entry name" value="FGGY_RbtK-like"/>
</dbReference>
<proteinExistence type="inferred from homology"/>
<evidence type="ECO:0000256" key="2">
    <source>
        <dbReference type="ARBA" id="ARBA00022679"/>
    </source>
</evidence>
<comment type="similarity">
    <text evidence="1">Belongs to the FGGY kinase family.</text>
</comment>
<feature type="domain" description="Carbohydrate kinase FGGY C-terminal" evidence="5">
    <location>
        <begin position="277"/>
        <end position="476"/>
    </location>
</feature>
<dbReference type="CDD" id="cd07782">
    <property type="entry name" value="ASKHA_NBD_FGGY_D-RBK"/>
    <property type="match status" value="1"/>
</dbReference>
<accession>A0A927FYZ6</accession>
<dbReference type="Gene3D" id="1.20.58.2240">
    <property type="match status" value="1"/>
</dbReference>
<evidence type="ECO:0000259" key="5">
    <source>
        <dbReference type="Pfam" id="PF02782"/>
    </source>
</evidence>
<keyword evidence="7" id="KW-1185">Reference proteome</keyword>
<dbReference type="SUPFAM" id="SSF53067">
    <property type="entry name" value="Actin-like ATPase domain"/>
    <property type="match status" value="2"/>
</dbReference>
<evidence type="ECO:0000256" key="1">
    <source>
        <dbReference type="ARBA" id="ARBA00009156"/>
    </source>
</evidence>
<dbReference type="RefSeq" id="WP_191776970.1">
    <property type="nucleotide sequence ID" value="NZ_JACYFU010000004.1"/>
</dbReference>
<comment type="caution">
    <text evidence="6">The sequence shown here is derived from an EMBL/GenBank/DDBJ whole genome shotgun (WGS) entry which is preliminary data.</text>
</comment>
<keyword evidence="3 6" id="KW-0418">Kinase</keyword>
<dbReference type="Gene3D" id="3.30.420.40">
    <property type="match status" value="1"/>
</dbReference>
<dbReference type="NCBIfam" id="TIGR01315">
    <property type="entry name" value="5C_CHO_kinase"/>
    <property type="match status" value="1"/>
</dbReference>
<sequence length="528" mass="56745">MAQNLLVGVDVGTGSARAGVFTPDGHLLGRNENPILMRRTDANFAEHDSEQIWTAVCSAVHGAMNQAGAAPEDVVGIAFDATCSLVVRDGQGAPVTVSRDGEDRWDTIVWLDHRALEEADECTRTGHDVLHYAGGVMSPEMEVPKLMWLKRNLPQSWGRAGQIFDLADFLSWKATGSAARSQSTLTCKWTYLGHQEHPWRQDFLEMVGLDDLLERAALPQRASPVGENLGALTENAAAALGLTTKCRVGAGLIDAHAGALGVLGAFTADVETIDRHLALIAGTSSCVMALSAEDRPTTGVWGPYFGAVLPGVWLNEGGQSATGALLDHIIRWHGAGGEPTPERHLAICRRVSDLRASEGLTLANRLHVLPDFHGNRSPLGDPFALGVISGLTLDSDFDSLCRLYWRTCVSIALGVRHILETLNTRGYAIDTLHITGGHTKNPLLMELYADATLCTVVVPGTPDATLLGMAMVAANAAGLYSSLDQACLAMQQGGQSRPPDPAAQPQFDRDYRIFLEMLRQRQVIDALE</sequence>
<dbReference type="GO" id="GO:0019321">
    <property type="term" value="P:pentose metabolic process"/>
    <property type="evidence" value="ECO:0007669"/>
    <property type="project" value="TreeGrafter"/>
</dbReference>
<feature type="domain" description="Carbohydrate kinase FGGY N-terminal" evidence="4">
    <location>
        <begin position="6"/>
        <end position="261"/>
    </location>
</feature>
<dbReference type="Pfam" id="PF00370">
    <property type="entry name" value="FGGY_N"/>
    <property type="match status" value="1"/>
</dbReference>
<gene>
    <name evidence="6" type="ORF">IC608_14500</name>
</gene>
<evidence type="ECO:0000256" key="3">
    <source>
        <dbReference type="ARBA" id="ARBA00022777"/>
    </source>
</evidence>
<dbReference type="Pfam" id="PF02782">
    <property type="entry name" value="FGGY_C"/>
    <property type="match status" value="1"/>
</dbReference>
<dbReference type="InterPro" id="IPR018485">
    <property type="entry name" value="FGGY_C"/>
</dbReference>
<dbReference type="InterPro" id="IPR043129">
    <property type="entry name" value="ATPase_NBD"/>
</dbReference>
<dbReference type="InterPro" id="IPR000577">
    <property type="entry name" value="Carb_kinase_FGGY"/>
</dbReference>
<dbReference type="EMBL" id="JACYFU010000004">
    <property type="protein sequence ID" value="MBD8066681.1"/>
    <property type="molecule type" value="Genomic_DNA"/>
</dbReference>
<protein>
    <submittedName>
        <fullName evidence="6">FGGY-family carbohydrate kinase</fullName>
    </submittedName>
</protein>
<evidence type="ECO:0000313" key="6">
    <source>
        <dbReference type="EMBL" id="MBD8066681.1"/>
    </source>
</evidence>
<dbReference type="PIRSF" id="PIRSF000538">
    <property type="entry name" value="GlpK"/>
    <property type="match status" value="1"/>
</dbReference>
<dbReference type="PANTHER" id="PTHR43435:SF4">
    <property type="entry name" value="FGGY CARBOHYDRATE KINASE DOMAIN-CONTAINING PROTEIN"/>
    <property type="match status" value="1"/>
</dbReference>
<dbReference type="AlphaFoldDB" id="A0A927FYZ6"/>
<dbReference type="PANTHER" id="PTHR43435">
    <property type="entry name" value="RIBULOKINASE"/>
    <property type="match status" value="1"/>
</dbReference>